<dbReference type="OrthoDB" id="8607132at2"/>
<dbReference type="Pfam" id="PF07963">
    <property type="entry name" value="N_methyl"/>
    <property type="match status" value="1"/>
</dbReference>
<evidence type="ECO:0000256" key="1">
    <source>
        <dbReference type="ARBA" id="ARBA00005233"/>
    </source>
</evidence>
<dbReference type="PANTHER" id="PTHR30093:SF34">
    <property type="entry name" value="PREPILIN PEPTIDASE-DEPENDENT PROTEIN D"/>
    <property type="match status" value="1"/>
</dbReference>
<sequence length="140" mass="14266">MRKSMQAGFTLIELMVVIAIVGILAAVALPAYQNYTVRAKVSEGLLAASACKISVTEAVQSGATAIPNNLCSGSTQYVESVTSGGDASNATVTVALKGIDKNVDGKSIVYTGAIANATITGWTCTTALDQKYVPSGCTGK</sequence>
<dbReference type="NCBIfam" id="TIGR02532">
    <property type="entry name" value="IV_pilin_GFxxxE"/>
    <property type="match status" value="1"/>
</dbReference>
<organism evidence="4 5">
    <name type="scientific">Fluviibacter phosphoraccumulans</name>
    <dbReference type="NCBI Taxonomy" id="1751046"/>
    <lineage>
        <taxon>Bacteria</taxon>
        <taxon>Pseudomonadati</taxon>
        <taxon>Pseudomonadota</taxon>
        <taxon>Betaproteobacteria</taxon>
        <taxon>Rhodocyclales</taxon>
        <taxon>Fluviibacteraceae</taxon>
        <taxon>Fluviibacter</taxon>
    </lineage>
</organism>
<evidence type="ECO:0000313" key="5">
    <source>
        <dbReference type="Proteomes" id="UP000463961"/>
    </source>
</evidence>
<name>A0A679HXW5_9RHOO</name>
<evidence type="ECO:0000256" key="2">
    <source>
        <dbReference type="ARBA" id="ARBA00022481"/>
    </source>
</evidence>
<keyword evidence="3" id="KW-0281">Fimbrium</keyword>
<accession>A0A679HXW5</accession>
<dbReference type="AlphaFoldDB" id="A0A679HXW5"/>
<dbReference type="Proteomes" id="UP000463961">
    <property type="component" value="Chromosome"/>
</dbReference>
<dbReference type="Gene3D" id="3.30.700.10">
    <property type="entry name" value="Glycoprotein, Type 4 Pilin"/>
    <property type="match status" value="1"/>
</dbReference>
<dbReference type="InterPro" id="IPR001082">
    <property type="entry name" value="Pilin"/>
</dbReference>
<dbReference type="Pfam" id="PF00114">
    <property type="entry name" value="Pilin"/>
    <property type="match status" value="1"/>
</dbReference>
<dbReference type="PROSITE" id="PS00409">
    <property type="entry name" value="PROKAR_NTER_METHYL"/>
    <property type="match status" value="1"/>
</dbReference>
<proteinExistence type="inferred from homology"/>
<gene>
    <name evidence="4" type="primary">pilE</name>
    <name evidence="4" type="ORF">ICHIAU1_21500</name>
</gene>
<keyword evidence="2" id="KW-0488">Methylation</keyword>
<keyword evidence="5" id="KW-1185">Reference proteome</keyword>
<dbReference type="PANTHER" id="PTHR30093">
    <property type="entry name" value="GENERAL SECRETION PATHWAY PROTEIN G"/>
    <property type="match status" value="1"/>
</dbReference>
<dbReference type="InterPro" id="IPR045584">
    <property type="entry name" value="Pilin-like"/>
</dbReference>
<evidence type="ECO:0000313" key="4">
    <source>
        <dbReference type="EMBL" id="BBU69867.1"/>
    </source>
</evidence>
<dbReference type="GO" id="GO:0009289">
    <property type="term" value="C:pilus"/>
    <property type="evidence" value="ECO:0007669"/>
    <property type="project" value="InterPro"/>
</dbReference>
<evidence type="ECO:0000256" key="3">
    <source>
        <dbReference type="RuleBase" id="RU000389"/>
    </source>
</evidence>
<dbReference type="SUPFAM" id="SSF54523">
    <property type="entry name" value="Pili subunits"/>
    <property type="match status" value="1"/>
</dbReference>
<dbReference type="EMBL" id="AP022345">
    <property type="protein sequence ID" value="BBU69867.1"/>
    <property type="molecule type" value="Genomic_DNA"/>
</dbReference>
<reference evidence="5" key="1">
    <citation type="submission" date="2020-01" db="EMBL/GenBank/DDBJ databases">
        <title>Phosphoaccumulans saitamaens gen. nov., sp. nov., a polyphosphate accumulating bacterium isolated from surface river water.</title>
        <authorList>
            <person name="Watanabe K."/>
            <person name="Suda W."/>
        </authorList>
    </citation>
    <scope>NUCLEOTIDE SEQUENCE [LARGE SCALE GENOMIC DNA]</scope>
    <source>
        <strain evidence="5">ICHIAU1</strain>
    </source>
</reference>
<dbReference type="RefSeq" id="WP_162049463.1">
    <property type="nucleotide sequence ID" value="NZ_AP019011.1"/>
</dbReference>
<dbReference type="InterPro" id="IPR012902">
    <property type="entry name" value="N_methyl_site"/>
</dbReference>
<protein>
    <submittedName>
        <fullName evidence="4">Pilin</fullName>
    </submittedName>
</protein>
<dbReference type="GO" id="GO:0007155">
    <property type="term" value="P:cell adhesion"/>
    <property type="evidence" value="ECO:0007669"/>
    <property type="project" value="InterPro"/>
</dbReference>
<comment type="similarity">
    <text evidence="1 3">Belongs to the N-Me-Phe pilin family.</text>
</comment>